<dbReference type="SMART" id="SM00360">
    <property type="entry name" value="RRM"/>
    <property type="match status" value="1"/>
</dbReference>
<dbReference type="AlphaFoldDB" id="A0A6C0GT40"/>
<dbReference type="PANTHER" id="PTHR10352">
    <property type="entry name" value="EUKARYOTIC TRANSLATION INITIATION FACTOR 3 SUBUNIT G"/>
    <property type="match status" value="1"/>
</dbReference>
<organism evidence="3 4">
    <name type="scientific">Rhodocytophaga rosea</name>
    <dbReference type="NCBI Taxonomy" id="2704465"/>
    <lineage>
        <taxon>Bacteria</taxon>
        <taxon>Pseudomonadati</taxon>
        <taxon>Bacteroidota</taxon>
        <taxon>Cytophagia</taxon>
        <taxon>Cytophagales</taxon>
        <taxon>Rhodocytophagaceae</taxon>
        <taxon>Rhodocytophaga</taxon>
    </lineage>
</organism>
<dbReference type="RefSeq" id="WP_162447264.1">
    <property type="nucleotide sequence ID" value="NZ_CP048222.1"/>
</dbReference>
<evidence type="ECO:0000256" key="1">
    <source>
        <dbReference type="ARBA" id="ARBA00022884"/>
    </source>
</evidence>
<dbReference type="EMBL" id="CP048222">
    <property type="protein sequence ID" value="QHT71325.1"/>
    <property type="molecule type" value="Genomic_DNA"/>
</dbReference>
<dbReference type="PROSITE" id="PS50102">
    <property type="entry name" value="RRM"/>
    <property type="match status" value="1"/>
</dbReference>
<protein>
    <submittedName>
        <fullName evidence="3">RNA-binding protein</fullName>
    </submittedName>
</protein>
<dbReference type="InterPro" id="IPR035979">
    <property type="entry name" value="RBD_domain_sf"/>
</dbReference>
<gene>
    <name evidence="3" type="ORF">GXP67_34055</name>
</gene>
<keyword evidence="4" id="KW-1185">Reference proteome</keyword>
<evidence type="ECO:0000259" key="2">
    <source>
        <dbReference type="PROSITE" id="PS50102"/>
    </source>
</evidence>
<reference evidence="3 4" key="1">
    <citation type="submission" date="2020-01" db="EMBL/GenBank/DDBJ databases">
        <authorList>
            <person name="Kim M.K."/>
        </authorList>
    </citation>
    <scope>NUCLEOTIDE SEQUENCE [LARGE SCALE GENOMIC DNA]</scope>
    <source>
        <strain evidence="3 4">172606-1</strain>
    </source>
</reference>
<dbReference type="InterPro" id="IPR000504">
    <property type="entry name" value="RRM_dom"/>
</dbReference>
<accession>A0A6C0GT40</accession>
<dbReference type="InterPro" id="IPR012677">
    <property type="entry name" value="Nucleotide-bd_a/b_plait_sf"/>
</dbReference>
<dbReference type="GO" id="GO:0003723">
    <property type="term" value="F:RNA binding"/>
    <property type="evidence" value="ECO:0007669"/>
    <property type="project" value="UniProtKB-KW"/>
</dbReference>
<feature type="domain" description="RRM" evidence="2">
    <location>
        <begin position="1"/>
        <end position="79"/>
    </location>
</feature>
<dbReference type="Pfam" id="PF00076">
    <property type="entry name" value="RRM_1"/>
    <property type="match status" value="1"/>
</dbReference>
<dbReference type="SUPFAM" id="SSF54928">
    <property type="entry name" value="RNA-binding domain, RBD"/>
    <property type="match status" value="1"/>
</dbReference>
<proteinExistence type="predicted"/>
<evidence type="ECO:0000313" key="3">
    <source>
        <dbReference type="EMBL" id="QHT71325.1"/>
    </source>
</evidence>
<dbReference type="Proteomes" id="UP000480178">
    <property type="component" value="Chromosome"/>
</dbReference>
<dbReference type="Gene3D" id="3.30.70.330">
    <property type="match status" value="1"/>
</dbReference>
<dbReference type="KEGG" id="rhoz:GXP67_34055"/>
<name>A0A6C0GT40_9BACT</name>
<sequence length="86" mass="9648">MDIHIDNISGSMLESDLKELFAGFGEISSVKIIKDHYTNTSKGFAFITMPNENEALEAISKLNNYKVGHRVLSVSRAKARTTYRLI</sequence>
<evidence type="ECO:0000313" key="4">
    <source>
        <dbReference type="Proteomes" id="UP000480178"/>
    </source>
</evidence>
<keyword evidence="1" id="KW-0694">RNA-binding</keyword>